<dbReference type="Pfam" id="PF25542">
    <property type="entry name" value="zf-CCCH_12"/>
    <property type="match status" value="1"/>
</dbReference>
<organism evidence="5 6">
    <name type="scientific">Colletotrichum chlorophyti</name>
    <dbReference type="NCBI Taxonomy" id="708187"/>
    <lineage>
        <taxon>Eukaryota</taxon>
        <taxon>Fungi</taxon>
        <taxon>Dikarya</taxon>
        <taxon>Ascomycota</taxon>
        <taxon>Pezizomycotina</taxon>
        <taxon>Sordariomycetes</taxon>
        <taxon>Hypocreomycetidae</taxon>
        <taxon>Glomerellales</taxon>
        <taxon>Glomerellaceae</taxon>
        <taxon>Colletotrichum</taxon>
    </lineage>
</organism>
<feature type="compositionally biased region" description="Pro residues" evidence="1">
    <location>
        <begin position="271"/>
        <end position="287"/>
    </location>
</feature>
<name>A0A1Q8RMX5_9PEZI</name>
<gene>
    <name evidence="5" type="ORF">CCHL11_08279</name>
</gene>
<protein>
    <recommendedName>
        <fullName evidence="7">C3H1-type domain-containing protein</fullName>
    </recommendedName>
</protein>
<feature type="region of interest" description="Disordered" evidence="1">
    <location>
        <begin position="267"/>
        <end position="324"/>
    </location>
</feature>
<dbReference type="InterPro" id="IPR057683">
    <property type="entry name" value="DUF7923"/>
</dbReference>
<feature type="domain" description="Tandem CCCH zinc finger" evidence="4">
    <location>
        <begin position="416"/>
        <end position="464"/>
    </location>
</feature>
<feature type="domain" description="C3H1-type" evidence="3">
    <location>
        <begin position="379"/>
        <end position="408"/>
    </location>
</feature>
<feature type="compositionally biased region" description="Polar residues" evidence="1">
    <location>
        <begin position="290"/>
        <end position="304"/>
    </location>
</feature>
<reference evidence="5 6" key="1">
    <citation type="submission" date="2016-11" db="EMBL/GenBank/DDBJ databases">
        <title>Draft Genome Assembly of Colletotrichum chlorophyti a pathogen of herbaceous plants.</title>
        <authorList>
            <person name="Gan P."/>
            <person name="Narusaka M."/>
            <person name="Tsushima A."/>
            <person name="Narusaka Y."/>
            <person name="Takano Y."/>
            <person name="Shirasu K."/>
        </authorList>
    </citation>
    <scope>NUCLEOTIDE SEQUENCE [LARGE SCALE GENOMIC DNA]</scope>
    <source>
        <strain evidence="5 6">NTL11</strain>
    </source>
</reference>
<dbReference type="Proteomes" id="UP000186583">
    <property type="component" value="Unassembled WGS sequence"/>
</dbReference>
<dbReference type="EMBL" id="MPGH01000156">
    <property type="protein sequence ID" value="OLN85696.1"/>
    <property type="molecule type" value="Genomic_DNA"/>
</dbReference>
<evidence type="ECO:0000313" key="5">
    <source>
        <dbReference type="EMBL" id="OLN85696.1"/>
    </source>
</evidence>
<dbReference type="PANTHER" id="PTHR37543">
    <property type="entry name" value="CCCH ZINC FINGER DNA BINDING PROTEIN (AFU_ORTHOLOGUE AFUA_5G12760)"/>
    <property type="match status" value="1"/>
</dbReference>
<comment type="caution">
    <text evidence="5">The sequence shown here is derived from an EMBL/GenBank/DDBJ whole genome shotgun (WGS) entry which is preliminary data.</text>
</comment>
<evidence type="ECO:0000256" key="1">
    <source>
        <dbReference type="SAM" id="MobiDB-lite"/>
    </source>
</evidence>
<proteinExistence type="predicted"/>
<dbReference type="OrthoDB" id="2270193at2759"/>
<dbReference type="Pfam" id="PF25543">
    <property type="entry name" value="zf-CCCH_tandem"/>
    <property type="match status" value="1"/>
</dbReference>
<evidence type="ECO:0000259" key="3">
    <source>
        <dbReference type="Pfam" id="PF25542"/>
    </source>
</evidence>
<evidence type="ECO:0000313" key="6">
    <source>
        <dbReference type="Proteomes" id="UP000186583"/>
    </source>
</evidence>
<dbReference type="InterPro" id="IPR057654">
    <property type="entry name" value="Znf-CCCH_tandem"/>
</dbReference>
<dbReference type="AlphaFoldDB" id="A0A1Q8RMX5"/>
<dbReference type="Pfam" id="PF25540">
    <property type="entry name" value="DUF7923"/>
    <property type="match status" value="1"/>
</dbReference>
<accession>A0A1Q8RMX5</accession>
<dbReference type="STRING" id="708187.A0A1Q8RMX5"/>
<dbReference type="PANTHER" id="PTHR37543:SF1">
    <property type="entry name" value="CCCH ZINC FINGER DNA BINDING PROTEIN (AFU_ORTHOLOGUE AFUA_5G12760)"/>
    <property type="match status" value="1"/>
</dbReference>
<evidence type="ECO:0000259" key="2">
    <source>
        <dbReference type="Pfam" id="PF25540"/>
    </source>
</evidence>
<evidence type="ECO:0008006" key="7">
    <source>
        <dbReference type="Google" id="ProtNLM"/>
    </source>
</evidence>
<evidence type="ECO:0000259" key="4">
    <source>
        <dbReference type="Pfam" id="PF25543"/>
    </source>
</evidence>
<feature type="domain" description="DUF7923" evidence="2">
    <location>
        <begin position="67"/>
        <end position="253"/>
    </location>
</feature>
<dbReference type="InterPro" id="IPR000571">
    <property type="entry name" value="Znf_CCCH"/>
</dbReference>
<sequence length="482" mass="54325">MDSSDDVSAYVQRLELFRRHDYERDQMIQAYKEKCDDYNNEVESRRMWQTKANNFCKEVLALNQANESNPFVFAVIDGDGAVFQEDLLKRGAEGGAEAGYLLWTEIKNYITDAYPEAASQDWNIVVQVVLNMDGLAKKLHASGIVPNTPTERTLAEFARGFGRAQPLFSFIDVGSGKESADHKVRELLRWMVRVNQCKHIFFGPCHDAGYLPVLEPYKLDSTVSSRLTLIETTPAEEGFKSLGFHKINFKSVFKSDKLPERVVVERQPIQRLPPPTVPASQLPPPKQLPVQHTVSSNSDVSLKTETPVELPRVLSPPSNVNGGPNWSTLTKSVAPKAIDISSTKKSGSRKYYLLNADSQRVDEPLPKNDPSAEKRFKDRSSRYGNLCNAYHLHNNCKSDDCQYHHGERLPPGELLVLKQKSRGIPCSQGSDCIDVNCMMGHHCRWLGACNHSWCRFGDYHDIDSKPRLKVFEDGSTQIVNKL</sequence>
<keyword evidence="6" id="KW-1185">Reference proteome</keyword>